<dbReference type="Gene3D" id="2.40.70.10">
    <property type="entry name" value="Acid Proteases"/>
    <property type="match status" value="2"/>
</dbReference>
<dbReference type="OrthoDB" id="2747330at2759"/>
<keyword evidence="13" id="KW-1185">Reference proteome</keyword>
<dbReference type="Pfam" id="PF14541">
    <property type="entry name" value="TAXi_C"/>
    <property type="match status" value="1"/>
</dbReference>
<dbReference type="AlphaFoldDB" id="A0A7I8K0K7"/>
<feature type="active site" evidence="6">
    <location>
        <position position="119"/>
    </location>
</feature>
<feature type="chain" id="PRO_5029726334" description="Peptidase A1 domain-containing protein" evidence="10">
    <location>
        <begin position="35"/>
        <end position="655"/>
    </location>
</feature>
<dbReference type="SUPFAM" id="SSF50630">
    <property type="entry name" value="Acid proteases"/>
    <property type="match status" value="1"/>
</dbReference>
<dbReference type="PANTHER" id="PTHR13683">
    <property type="entry name" value="ASPARTYL PROTEASES"/>
    <property type="match status" value="1"/>
</dbReference>
<feature type="signal peptide" evidence="10">
    <location>
        <begin position="1"/>
        <end position="34"/>
    </location>
</feature>
<name>A0A7I8K0K7_SPIIN</name>
<dbReference type="InterPro" id="IPR001461">
    <property type="entry name" value="Aspartic_peptidase_A1"/>
</dbReference>
<evidence type="ECO:0000256" key="1">
    <source>
        <dbReference type="ARBA" id="ARBA00007447"/>
    </source>
</evidence>
<feature type="region of interest" description="Disordered" evidence="8">
    <location>
        <begin position="464"/>
        <end position="486"/>
    </location>
</feature>
<keyword evidence="9" id="KW-0472">Membrane</keyword>
<dbReference type="InterPro" id="IPR032861">
    <property type="entry name" value="TAXi_N"/>
</dbReference>
<dbReference type="EMBL" id="LR746265">
    <property type="protein sequence ID" value="CAA7390423.1"/>
    <property type="molecule type" value="Genomic_DNA"/>
</dbReference>
<evidence type="ECO:0000313" key="13">
    <source>
        <dbReference type="Proteomes" id="UP000663760"/>
    </source>
</evidence>
<keyword evidence="9" id="KW-1133">Transmembrane helix</keyword>
<dbReference type="PROSITE" id="PS51767">
    <property type="entry name" value="PEPTIDASE_A1"/>
    <property type="match status" value="1"/>
</dbReference>
<evidence type="ECO:0000256" key="3">
    <source>
        <dbReference type="ARBA" id="ARBA00022750"/>
    </source>
</evidence>
<comment type="similarity">
    <text evidence="1 7">Belongs to the peptidase A1 family.</text>
</comment>
<dbReference type="InterPro" id="IPR033121">
    <property type="entry name" value="PEPTIDASE_A1"/>
</dbReference>
<protein>
    <recommendedName>
        <fullName evidence="11">Peptidase A1 domain-containing protein</fullName>
    </recommendedName>
</protein>
<evidence type="ECO:0000256" key="4">
    <source>
        <dbReference type="ARBA" id="ARBA00022801"/>
    </source>
</evidence>
<keyword evidence="4 7" id="KW-0378">Hydrolase</keyword>
<keyword evidence="2 7" id="KW-0645">Protease</keyword>
<feature type="active site" evidence="6">
    <location>
        <position position="315"/>
    </location>
</feature>
<organism evidence="12 13">
    <name type="scientific">Spirodela intermedia</name>
    <name type="common">Intermediate duckweed</name>
    <dbReference type="NCBI Taxonomy" id="51605"/>
    <lineage>
        <taxon>Eukaryota</taxon>
        <taxon>Viridiplantae</taxon>
        <taxon>Streptophyta</taxon>
        <taxon>Embryophyta</taxon>
        <taxon>Tracheophyta</taxon>
        <taxon>Spermatophyta</taxon>
        <taxon>Magnoliopsida</taxon>
        <taxon>Liliopsida</taxon>
        <taxon>Araceae</taxon>
        <taxon>Lemnoideae</taxon>
        <taxon>Spirodela</taxon>
    </lineage>
</organism>
<evidence type="ECO:0000256" key="8">
    <source>
        <dbReference type="SAM" id="MobiDB-lite"/>
    </source>
</evidence>
<feature type="transmembrane region" description="Helical" evidence="9">
    <location>
        <begin position="609"/>
        <end position="631"/>
    </location>
</feature>
<evidence type="ECO:0000256" key="5">
    <source>
        <dbReference type="ARBA" id="ARBA00023180"/>
    </source>
</evidence>
<dbReference type="FunFam" id="2.40.70.10:FF:000030">
    <property type="entry name" value="Eukaryotic aspartyl protease family protein"/>
    <property type="match status" value="1"/>
</dbReference>
<feature type="domain" description="Peptidase A1" evidence="11">
    <location>
        <begin position="101"/>
        <end position="440"/>
    </location>
</feature>
<proteinExistence type="inferred from homology"/>
<dbReference type="CDD" id="cd05476">
    <property type="entry name" value="pepsin_A_like_plant"/>
    <property type="match status" value="1"/>
</dbReference>
<gene>
    <name evidence="12" type="ORF">SI8410_02001920</name>
</gene>
<evidence type="ECO:0000313" key="12">
    <source>
        <dbReference type="EMBL" id="CAA7390423.1"/>
    </source>
</evidence>
<dbReference type="Pfam" id="PF14543">
    <property type="entry name" value="TAXi_N"/>
    <property type="match status" value="1"/>
</dbReference>
<dbReference type="PANTHER" id="PTHR13683:SF817">
    <property type="entry name" value="OS07G0592200 PROTEIN"/>
    <property type="match status" value="1"/>
</dbReference>
<evidence type="ECO:0000256" key="7">
    <source>
        <dbReference type="RuleBase" id="RU000454"/>
    </source>
</evidence>
<reference evidence="12" key="1">
    <citation type="submission" date="2020-02" db="EMBL/GenBank/DDBJ databases">
        <authorList>
            <person name="Scholz U."/>
            <person name="Mascher M."/>
            <person name="Fiebig A."/>
        </authorList>
    </citation>
    <scope>NUCLEOTIDE SEQUENCE</scope>
</reference>
<keyword evidence="5" id="KW-0325">Glycoprotein</keyword>
<evidence type="ECO:0000256" key="9">
    <source>
        <dbReference type="SAM" id="Phobius"/>
    </source>
</evidence>
<evidence type="ECO:0000256" key="2">
    <source>
        <dbReference type="ARBA" id="ARBA00022670"/>
    </source>
</evidence>
<keyword evidence="10" id="KW-0732">Signal</keyword>
<dbReference type="PROSITE" id="PS00141">
    <property type="entry name" value="ASP_PROTEASE"/>
    <property type="match status" value="1"/>
</dbReference>
<dbReference type="InterPro" id="IPR032799">
    <property type="entry name" value="TAXi_C"/>
</dbReference>
<dbReference type="PRINTS" id="PR00792">
    <property type="entry name" value="PEPSIN"/>
</dbReference>
<accession>A0A7I8K0K7</accession>
<dbReference type="InterPro" id="IPR001969">
    <property type="entry name" value="Aspartic_peptidase_AS"/>
</dbReference>
<dbReference type="InterPro" id="IPR021109">
    <property type="entry name" value="Peptidase_aspartic_dom_sf"/>
</dbReference>
<evidence type="ECO:0000256" key="10">
    <source>
        <dbReference type="SAM" id="SignalP"/>
    </source>
</evidence>
<dbReference type="GO" id="GO:0006508">
    <property type="term" value="P:proteolysis"/>
    <property type="evidence" value="ECO:0007669"/>
    <property type="project" value="UniProtKB-KW"/>
</dbReference>
<keyword evidence="9" id="KW-0812">Transmembrane</keyword>
<dbReference type="FunFam" id="2.40.70.10:FF:000025">
    <property type="entry name" value="Aspartyl protease family protein"/>
    <property type="match status" value="1"/>
</dbReference>
<dbReference type="GO" id="GO:0004190">
    <property type="term" value="F:aspartic-type endopeptidase activity"/>
    <property type="evidence" value="ECO:0007669"/>
    <property type="project" value="UniProtKB-KW"/>
</dbReference>
<sequence>MARSPERPSSQCHSPPLFLLLLLLLLARDAGVSGNPGSALAHGGTKAMILPLILRAANSTLRFPAEGDHWRRRLRHLQGSDDQKQSARTRLYDDLLSNGYYTTRLLIGTPPQEFALIVDSGSTVTYVPCSTCEQCGKHQDPRFQPDKSSTYQPVKCNADCACDDEKNQCTYERQYAERSSSSGVLGEDLISFGKESALVPQRAVFGCENSETGDLYTQRADGIMGLGRGRLSVMDQLVEKGVISDSFSLCYGGMGVGGGAMVLGGISPPPDMVFSYSDPNRSPYYNLDLKEIHIAGKKLPLDARIFNGKYGTVLDSGTTYAYLPTTAFDSFRDAVMKHVDSLLKQIPGPDPSYKDICFSGAGSNVSHLSETFPEVDMVFGNGQKLSLSPENYLFRHSKVLGAYCLGIFKNENDPTTLLGGIIVRNTLVMYDRANQKVGFWKTNCSQLLEKLHFGDSSLLTPAPAPSDPFSGNSTTAPQPVLSPSGSPDMLPGEWNVSLITFDIHVSMNKSDLVPHISELAEYIARDLEVNASQVSLISLKSESQGSLIRWSISPSGSADFISRDAAVGIISRLIEHGVHLPEKFGTSKLVDWKVERLSERTWWRGHQSVIVVGVSVFVVFSFSAFFVWHFWRHRLGGTAYRPVDSAHPEQELQPL</sequence>
<feature type="compositionally biased region" description="Polar residues" evidence="8">
    <location>
        <begin position="469"/>
        <end position="485"/>
    </location>
</feature>
<dbReference type="InterPro" id="IPR034161">
    <property type="entry name" value="Pepsin-like_plant"/>
</dbReference>
<keyword evidence="3 7" id="KW-0064">Aspartyl protease</keyword>
<evidence type="ECO:0000259" key="11">
    <source>
        <dbReference type="PROSITE" id="PS51767"/>
    </source>
</evidence>
<evidence type="ECO:0000256" key="6">
    <source>
        <dbReference type="PIRSR" id="PIRSR601461-1"/>
    </source>
</evidence>
<dbReference type="Proteomes" id="UP000663760">
    <property type="component" value="Chromosome 2"/>
</dbReference>